<reference evidence="4 5" key="1">
    <citation type="journal article" date="2018" name="Mol. Biol. Evol.">
        <title>Broad Genomic Sampling Reveals a Smut Pathogenic Ancestry of the Fungal Clade Ustilaginomycotina.</title>
        <authorList>
            <person name="Kijpornyongpan T."/>
            <person name="Mondo S.J."/>
            <person name="Barry K."/>
            <person name="Sandor L."/>
            <person name="Lee J."/>
            <person name="Lipzen A."/>
            <person name="Pangilinan J."/>
            <person name="LaButti K."/>
            <person name="Hainaut M."/>
            <person name="Henrissat B."/>
            <person name="Grigoriev I.V."/>
            <person name="Spatafora J.W."/>
            <person name="Aime M.C."/>
        </authorList>
    </citation>
    <scope>NUCLEOTIDE SEQUENCE [LARGE SCALE GENOMIC DNA]</scope>
    <source>
        <strain evidence="4 5">MCA 4186</strain>
    </source>
</reference>
<dbReference type="PANTHER" id="PTHR43877">
    <property type="entry name" value="AMINOALKYLPHOSPHONATE N-ACETYLTRANSFERASE-RELATED-RELATED"/>
    <property type="match status" value="1"/>
</dbReference>
<dbReference type="GO" id="GO:0016747">
    <property type="term" value="F:acyltransferase activity, transferring groups other than amino-acyl groups"/>
    <property type="evidence" value="ECO:0007669"/>
    <property type="project" value="InterPro"/>
</dbReference>
<organism evidence="4 5">
    <name type="scientific">Tilletiopsis washingtonensis</name>
    <dbReference type="NCBI Taxonomy" id="58919"/>
    <lineage>
        <taxon>Eukaryota</taxon>
        <taxon>Fungi</taxon>
        <taxon>Dikarya</taxon>
        <taxon>Basidiomycota</taxon>
        <taxon>Ustilaginomycotina</taxon>
        <taxon>Exobasidiomycetes</taxon>
        <taxon>Entylomatales</taxon>
        <taxon>Entylomatales incertae sedis</taxon>
        <taxon>Tilletiopsis</taxon>
    </lineage>
</organism>
<dbReference type="PANTHER" id="PTHR43877:SF1">
    <property type="entry name" value="ACETYLTRANSFERASE"/>
    <property type="match status" value="1"/>
</dbReference>
<accession>A0A316ZL33</accession>
<evidence type="ECO:0000256" key="1">
    <source>
        <dbReference type="ARBA" id="ARBA00022679"/>
    </source>
</evidence>
<evidence type="ECO:0000259" key="3">
    <source>
        <dbReference type="PROSITE" id="PS51186"/>
    </source>
</evidence>
<evidence type="ECO:0000313" key="4">
    <source>
        <dbReference type="EMBL" id="PWO01034.1"/>
    </source>
</evidence>
<dbReference type="Gene3D" id="3.40.630.30">
    <property type="match status" value="1"/>
</dbReference>
<dbReference type="Proteomes" id="UP000245946">
    <property type="component" value="Unassembled WGS sequence"/>
</dbReference>
<dbReference type="RefSeq" id="XP_025601312.1">
    <property type="nucleotide sequence ID" value="XM_025741238.1"/>
</dbReference>
<feature type="domain" description="N-acetyltransferase" evidence="3">
    <location>
        <begin position="8"/>
        <end position="152"/>
    </location>
</feature>
<dbReference type="InterPro" id="IPR016181">
    <property type="entry name" value="Acyl_CoA_acyltransferase"/>
</dbReference>
<dbReference type="PROSITE" id="PS51186">
    <property type="entry name" value="GNAT"/>
    <property type="match status" value="1"/>
</dbReference>
<dbReference type="InterPro" id="IPR000182">
    <property type="entry name" value="GNAT_dom"/>
</dbReference>
<dbReference type="Pfam" id="PF00583">
    <property type="entry name" value="Acetyltransf_1"/>
    <property type="match status" value="1"/>
</dbReference>
<name>A0A316ZL33_9BASI</name>
<protein>
    <submittedName>
        <fullName evidence="4">Acyl-CoA N-acyltransferase</fullName>
    </submittedName>
</protein>
<gene>
    <name evidence="4" type="ORF">FA09DRAFT_327020</name>
</gene>
<dbReference type="AlphaFoldDB" id="A0A316ZL33"/>
<keyword evidence="5" id="KW-1185">Reference proteome</keyword>
<evidence type="ECO:0000313" key="5">
    <source>
        <dbReference type="Proteomes" id="UP000245946"/>
    </source>
</evidence>
<dbReference type="SUPFAM" id="SSF55729">
    <property type="entry name" value="Acyl-CoA N-acyltransferases (Nat)"/>
    <property type="match status" value="1"/>
</dbReference>
<evidence type="ECO:0000256" key="2">
    <source>
        <dbReference type="ARBA" id="ARBA00023315"/>
    </source>
</evidence>
<keyword evidence="1 4" id="KW-0808">Transferase</keyword>
<dbReference type="EMBL" id="KZ819283">
    <property type="protein sequence ID" value="PWO01034.1"/>
    <property type="molecule type" value="Genomic_DNA"/>
</dbReference>
<dbReference type="OrthoDB" id="7305308at2759"/>
<dbReference type="CDD" id="cd04301">
    <property type="entry name" value="NAT_SF"/>
    <property type="match status" value="1"/>
</dbReference>
<dbReference type="InterPro" id="IPR050832">
    <property type="entry name" value="Bact_Acetyltransf"/>
</dbReference>
<dbReference type="GeneID" id="37268782"/>
<proteinExistence type="predicted"/>
<keyword evidence="2 4" id="KW-0012">Acyltransferase</keyword>
<dbReference type="STRING" id="58919.A0A316ZL33"/>
<sequence>MPDSAPQVTIRAIESRDEAAWRGLWQLYNEFYERTVAEEVTAAAFSRFLDPTSTFSCAVAEQSDGALLGFVTWMPHPTTSSIEPALYLNDLLVHPDSRCGGLGRRLIEHVYADADAKGAPNVYWHTQHFNHRAQLLYIKVGRLTDRRKYTRH</sequence>